<feature type="signal peptide" evidence="4">
    <location>
        <begin position="1"/>
        <end position="20"/>
    </location>
</feature>
<dbReference type="InterPro" id="IPR025997">
    <property type="entry name" value="SBP_2_dom"/>
</dbReference>
<evidence type="ECO:0000313" key="7">
    <source>
        <dbReference type="Proteomes" id="UP000509761"/>
    </source>
</evidence>
<name>A0AAP9NP15_9GAMM</name>
<feature type="domain" description="Periplasmic binding protein" evidence="5">
    <location>
        <begin position="28"/>
        <end position="281"/>
    </location>
</feature>
<accession>A0AAP9NP15</accession>
<sequence>MNRITLACIVSALITPIAMADMTIGVTQAFGNHLFLTNVRNAMEEQAATYSDVTLQFEDAQGDIGRQLNHIQNFISADLDAMIVSAVDTAATPRMISLAQEANIPLVFVNREPEIDNLPEGVAFVGSDENDSGRLQIEEIARLLNYEGNVAIMVGELGINATVLRTKGVEDFVGQHPDMHIVAKQPAHFMRNDAIDLMNNWIVDGRQIDAIAANNDEMAIGAIRAMHQAGLDPQNMIIGGIDASGDALMEMENGNLDVTVFQDAKGQGRESVKTAVSLIQGGHVDSYVWLPFQLVTPDNYKDFIDQ</sequence>
<comment type="subcellular location">
    <subcellularLocation>
        <location evidence="1">Cell envelope</location>
    </subcellularLocation>
</comment>
<evidence type="ECO:0000313" key="6">
    <source>
        <dbReference type="EMBL" id="QKS25650.1"/>
    </source>
</evidence>
<keyword evidence="7" id="KW-1185">Reference proteome</keyword>
<dbReference type="Proteomes" id="UP000509761">
    <property type="component" value="Chromosome"/>
</dbReference>
<keyword evidence="3 4" id="KW-0732">Signal</keyword>
<proteinExistence type="inferred from homology"/>
<reference evidence="6 7" key="1">
    <citation type="submission" date="2019-12" db="EMBL/GenBank/DDBJ databases">
        <title>Genome sequencing and assembly of endphytes of Porphyra tenera.</title>
        <authorList>
            <person name="Park J.M."/>
            <person name="Shin R."/>
            <person name="Jo S.H."/>
        </authorList>
    </citation>
    <scope>NUCLEOTIDE SEQUENCE [LARGE SCALE GENOMIC DNA]</scope>
    <source>
        <strain evidence="6 7">GPM3</strain>
    </source>
</reference>
<comment type="similarity">
    <text evidence="2">Belongs to the bacterial solute-binding protein 2 family.</text>
</comment>
<dbReference type="PANTHER" id="PTHR46847">
    <property type="entry name" value="D-ALLOSE-BINDING PERIPLASMIC PROTEIN-RELATED"/>
    <property type="match status" value="1"/>
</dbReference>
<evidence type="ECO:0000259" key="5">
    <source>
        <dbReference type="Pfam" id="PF13407"/>
    </source>
</evidence>
<dbReference type="EMBL" id="CP054580">
    <property type="protein sequence ID" value="QKS25650.1"/>
    <property type="molecule type" value="Genomic_DNA"/>
</dbReference>
<dbReference type="CDD" id="cd06301">
    <property type="entry name" value="PBP1_rhizopine_binding-like"/>
    <property type="match status" value="1"/>
</dbReference>
<evidence type="ECO:0000256" key="1">
    <source>
        <dbReference type="ARBA" id="ARBA00004196"/>
    </source>
</evidence>
<dbReference type="Pfam" id="PF13407">
    <property type="entry name" value="Peripla_BP_4"/>
    <property type="match status" value="1"/>
</dbReference>
<evidence type="ECO:0000256" key="2">
    <source>
        <dbReference type="ARBA" id="ARBA00007639"/>
    </source>
</evidence>
<gene>
    <name evidence="6" type="ORF">FX987_03446</name>
</gene>
<dbReference type="RefSeq" id="WP_022521576.1">
    <property type="nucleotide sequence ID" value="NZ_CP054580.1"/>
</dbReference>
<dbReference type="Gene3D" id="3.40.50.2300">
    <property type="match status" value="2"/>
</dbReference>
<evidence type="ECO:0000256" key="4">
    <source>
        <dbReference type="SAM" id="SignalP"/>
    </source>
</evidence>
<dbReference type="PANTHER" id="PTHR46847:SF1">
    <property type="entry name" value="D-ALLOSE-BINDING PERIPLASMIC PROTEIN-RELATED"/>
    <property type="match status" value="1"/>
</dbReference>
<dbReference type="PROSITE" id="PS00018">
    <property type="entry name" value="EF_HAND_1"/>
    <property type="match status" value="1"/>
</dbReference>
<evidence type="ECO:0000256" key="3">
    <source>
        <dbReference type="ARBA" id="ARBA00022729"/>
    </source>
</evidence>
<dbReference type="SUPFAM" id="SSF53822">
    <property type="entry name" value="Periplasmic binding protein-like I"/>
    <property type="match status" value="1"/>
</dbReference>
<protein>
    <submittedName>
        <fullName evidence="6">Xylitol-binding protein</fullName>
    </submittedName>
</protein>
<dbReference type="GO" id="GO:0030313">
    <property type="term" value="C:cell envelope"/>
    <property type="evidence" value="ECO:0007669"/>
    <property type="project" value="UniProtKB-SubCell"/>
</dbReference>
<dbReference type="GO" id="GO:0055085">
    <property type="term" value="P:transmembrane transport"/>
    <property type="evidence" value="ECO:0007669"/>
    <property type="project" value="UniProtKB-ARBA"/>
</dbReference>
<feature type="chain" id="PRO_5042818192" evidence="4">
    <location>
        <begin position="21"/>
        <end position="306"/>
    </location>
</feature>
<dbReference type="InterPro" id="IPR018247">
    <property type="entry name" value="EF_Hand_1_Ca_BS"/>
</dbReference>
<dbReference type="GO" id="GO:0030246">
    <property type="term" value="F:carbohydrate binding"/>
    <property type="evidence" value="ECO:0007669"/>
    <property type="project" value="UniProtKB-ARBA"/>
</dbReference>
<organism evidence="6 7">
    <name type="scientific">Vreelandella titanicae</name>
    <dbReference type="NCBI Taxonomy" id="664683"/>
    <lineage>
        <taxon>Bacteria</taxon>
        <taxon>Pseudomonadati</taxon>
        <taxon>Pseudomonadota</taxon>
        <taxon>Gammaproteobacteria</taxon>
        <taxon>Oceanospirillales</taxon>
        <taxon>Halomonadaceae</taxon>
        <taxon>Vreelandella</taxon>
    </lineage>
</organism>
<dbReference type="InterPro" id="IPR028082">
    <property type="entry name" value="Peripla_BP_I"/>
</dbReference>
<dbReference type="AlphaFoldDB" id="A0AAP9NP15"/>